<keyword evidence="3" id="KW-0378">Hydrolase</keyword>
<evidence type="ECO:0000313" key="4">
    <source>
        <dbReference type="Proteomes" id="UP000767854"/>
    </source>
</evidence>
<dbReference type="SUPFAM" id="SSF142433">
    <property type="entry name" value="CinA-like"/>
    <property type="match status" value="1"/>
</dbReference>
<dbReference type="Pfam" id="PF02464">
    <property type="entry name" value="CinA"/>
    <property type="match status" value="1"/>
</dbReference>
<gene>
    <name evidence="1" type="primary">cinA</name>
    <name evidence="3" type="ORF">JOC49_000150</name>
</gene>
<dbReference type="NCBIfam" id="TIGR00177">
    <property type="entry name" value="molyb_syn"/>
    <property type="match status" value="1"/>
</dbReference>
<dbReference type="PIRSF" id="PIRSF006728">
    <property type="entry name" value="CinA"/>
    <property type="match status" value="1"/>
</dbReference>
<dbReference type="GO" id="GO:0019159">
    <property type="term" value="F:nicotinamide-nucleotide amidase activity"/>
    <property type="evidence" value="ECO:0007669"/>
    <property type="project" value="UniProtKB-EC"/>
</dbReference>
<feature type="domain" description="MoaB/Mog" evidence="2">
    <location>
        <begin position="4"/>
        <end position="173"/>
    </location>
</feature>
<reference evidence="3 4" key="1">
    <citation type="submission" date="2021-01" db="EMBL/GenBank/DDBJ databases">
        <title>Genomic Encyclopedia of Type Strains, Phase IV (KMG-IV): sequencing the most valuable type-strain genomes for metagenomic binning, comparative biology and taxonomic classification.</title>
        <authorList>
            <person name="Goeker M."/>
        </authorList>
    </citation>
    <scope>NUCLEOTIDE SEQUENCE [LARGE SCALE GENOMIC DNA]</scope>
    <source>
        <strain evidence="3 4">DSM 24436</strain>
    </source>
</reference>
<dbReference type="SMART" id="SM00852">
    <property type="entry name" value="MoCF_biosynth"/>
    <property type="match status" value="1"/>
</dbReference>
<dbReference type="InterPro" id="IPR036653">
    <property type="entry name" value="CinA-like_C"/>
</dbReference>
<dbReference type="InterPro" id="IPR008136">
    <property type="entry name" value="CinA_C"/>
</dbReference>
<dbReference type="InterPro" id="IPR008135">
    <property type="entry name" value="Competence-induced_CinA"/>
</dbReference>
<dbReference type="RefSeq" id="WP_204661186.1">
    <property type="nucleotide sequence ID" value="NZ_JAFBDT010000001.1"/>
</dbReference>
<dbReference type="InterPro" id="IPR036425">
    <property type="entry name" value="MoaB/Mog-like_dom_sf"/>
</dbReference>
<dbReference type="NCBIfam" id="TIGR00199">
    <property type="entry name" value="PncC_domain"/>
    <property type="match status" value="1"/>
</dbReference>
<dbReference type="SUPFAM" id="SSF53218">
    <property type="entry name" value="Molybdenum cofactor biosynthesis proteins"/>
    <property type="match status" value="1"/>
</dbReference>
<comment type="similarity">
    <text evidence="1">Belongs to the CinA family.</text>
</comment>
<evidence type="ECO:0000313" key="3">
    <source>
        <dbReference type="EMBL" id="MBM7560641.1"/>
    </source>
</evidence>
<evidence type="ECO:0000259" key="2">
    <source>
        <dbReference type="SMART" id="SM00852"/>
    </source>
</evidence>
<proteinExistence type="inferred from homology"/>
<dbReference type="InterPro" id="IPR050101">
    <property type="entry name" value="CinA"/>
</dbReference>
<dbReference type="HAMAP" id="MF_00226_B">
    <property type="entry name" value="CinA_B"/>
    <property type="match status" value="1"/>
</dbReference>
<name>A0ABS2MML0_9FIRM</name>
<dbReference type="NCBIfam" id="TIGR00200">
    <property type="entry name" value="cinA_nterm"/>
    <property type="match status" value="1"/>
</dbReference>
<dbReference type="Gene3D" id="3.40.980.10">
    <property type="entry name" value="MoaB/Mog-like domain"/>
    <property type="match status" value="1"/>
</dbReference>
<sequence length="411" mass="44851">MKAGILAIGTELLMGKTVNTNATYLSQELHKLGISVYYHYTVGDNPERIAKHFKQLMEMCDLVFTTGGLGPTLDDITKEIIADVLGLDMVLDPHSLERIKTRFKMFNREMPESNTRQAYFPEGAIILDNEQGTAPACIIEAKEYNTGILVMPGPPKELKHIFESHIAAYLKNKALNSMTSKYLSIYDLGESAVEDQLMDLIQGQSNPTLATYAGDGKVLLRITSSGLGDHSDKHAVERLCEQIKSRIGDYIVSENGEDLEVVVMNQLLARGIKIAFAESCTGGLLSYTFIRHPGASDVVATSLVTYSNLSKSTYLGVKTDTLTNYGAVSHQTCYEMVKGVAESSGAEIAISTTGIAGPGGGSSEKPVGLVYIGIYYNGEIMTVENKFTGDRESIQRRTVNKALKLAYDLMN</sequence>
<dbReference type="PANTHER" id="PTHR13939">
    <property type="entry name" value="NICOTINAMIDE-NUCLEOTIDE AMIDOHYDROLASE PNCC"/>
    <property type="match status" value="1"/>
</dbReference>
<dbReference type="Gene3D" id="3.90.950.20">
    <property type="entry name" value="CinA-like"/>
    <property type="match status" value="1"/>
</dbReference>
<dbReference type="Gene3D" id="3.30.70.2860">
    <property type="match status" value="1"/>
</dbReference>
<protein>
    <recommendedName>
        <fullName evidence="1">Putative competence-damage inducible protein</fullName>
    </recommendedName>
</protein>
<dbReference type="InterPro" id="IPR001453">
    <property type="entry name" value="MoaB/Mog_dom"/>
</dbReference>
<dbReference type="Proteomes" id="UP000767854">
    <property type="component" value="Unassembled WGS sequence"/>
</dbReference>
<organism evidence="3 4">
    <name type="scientific">Fusibacter tunisiensis</name>
    <dbReference type="NCBI Taxonomy" id="1008308"/>
    <lineage>
        <taxon>Bacteria</taxon>
        <taxon>Bacillati</taxon>
        <taxon>Bacillota</taxon>
        <taxon>Clostridia</taxon>
        <taxon>Eubacteriales</taxon>
        <taxon>Eubacteriales Family XII. Incertae Sedis</taxon>
        <taxon>Fusibacter</taxon>
    </lineage>
</organism>
<dbReference type="EMBL" id="JAFBDT010000001">
    <property type="protein sequence ID" value="MBM7560641.1"/>
    <property type="molecule type" value="Genomic_DNA"/>
</dbReference>
<keyword evidence="4" id="KW-1185">Reference proteome</keyword>
<dbReference type="Pfam" id="PF18146">
    <property type="entry name" value="CinA_KH"/>
    <property type="match status" value="1"/>
</dbReference>
<dbReference type="InterPro" id="IPR041424">
    <property type="entry name" value="CinA_KH"/>
</dbReference>
<accession>A0ABS2MML0</accession>
<comment type="caution">
    <text evidence="3">The sequence shown here is derived from an EMBL/GenBank/DDBJ whole genome shotgun (WGS) entry which is preliminary data.</text>
</comment>
<dbReference type="CDD" id="cd00885">
    <property type="entry name" value="cinA"/>
    <property type="match status" value="1"/>
</dbReference>
<evidence type="ECO:0000256" key="1">
    <source>
        <dbReference type="HAMAP-Rule" id="MF_00226"/>
    </source>
</evidence>
<dbReference type="NCBIfam" id="NF001813">
    <property type="entry name" value="PRK00549.1"/>
    <property type="match status" value="1"/>
</dbReference>
<dbReference type="Pfam" id="PF00994">
    <property type="entry name" value="MoCF_biosynth"/>
    <property type="match status" value="1"/>
</dbReference>
<dbReference type="PANTHER" id="PTHR13939:SF0">
    <property type="entry name" value="NMN AMIDOHYDROLASE-LIKE PROTEIN YFAY"/>
    <property type="match status" value="1"/>
</dbReference>